<evidence type="ECO:0000256" key="3">
    <source>
        <dbReference type="PIRSR" id="PIRSR601461-1"/>
    </source>
</evidence>
<keyword evidence="7" id="KW-0812">Transmembrane</keyword>
<keyword evidence="7" id="KW-0472">Membrane</keyword>
<dbReference type="Pfam" id="PF00026">
    <property type="entry name" value="Asp"/>
    <property type="match status" value="1"/>
</dbReference>
<feature type="active site" evidence="3">
    <location>
        <position position="14"/>
    </location>
</feature>
<dbReference type="RefSeq" id="XP_007912085.1">
    <property type="nucleotide sequence ID" value="XM_007913894.1"/>
</dbReference>
<gene>
    <name evidence="9" type="ORF">UCRPA7_1312</name>
</gene>
<comment type="similarity">
    <text evidence="1 5">Belongs to the peptidase A1 family.</text>
</comment>
<evidence type="ECO:0000256" key="5">
    <source>
        <dbReference type="RuleBase" id="RU000454"/>
    </source>
</evidence>
<dbReference type="Gene3D" id="2.40.70.10">
    <property type="entry name" value="Acid Proteases"/>
    <property type="match status" value="2"/>
</dbReference>
<evidence type="ECO:0000313" key="10">
    <source>
        <dbReference type="Proteomes" id="UP000014074"/>
    </source>
</evidence>
<dbReference type="PROSITE" id="PS51767">
    <property type="entry name" value="PEPTIDASE_A1"/>
    <property type="match status" value="1"/>
</dbReference>
<dbReference type="InterPro" id="IPR001969">
    <property type="entry name" value="Aspartic_peptidase_AS"/>
</dbReference>
<accession>R8BUV4</accession>
<evidence type="ECO:0000256" key="1">
    <source>
        <dbReference type="ARBA" id="ARBA00007447"/>
    </source>
</evidence>
<proteinExistence type="inferred from homology"/>
<evidence type="ECO:0000259" key="8">
    <source>
        <dbReference type="PROSITE" id="PS51767"/>
    </source>
</evidence>
<dbReference type="InterPro" id="IPR021109">
    <property type="entry name" value="Peptidase_aspartic_dom_sf"/>
</dbReference>
<evidence type="ECO:0000256" key="4">
    <source>
        <dbReference type="PIRSR" id="PIRSR601461-2"/>
    </source>
</evidence>
<keyword evidence="5" id="KW-0378">Hydrolase</keyword>
<dbReference type="eggNOG" id="KOG1339">
    <property type="taxonomic scope" value="Eukaryota"/>
</dbReference>
<dbReference type="InterPro" id="IPR001461">
    <property type="entry name" value="Aspartic_peptidase_A1"/>
</dbReference>
<dbReference type="AlphaFoldDB" id="R8BUV4"/>
<keyword evidence="7" id="KW-1133">Transmembrane helix</keyword>
<feature type="disulfide bond" evidence="4">
    <location>
        <begin position="269"/>
        <end position="306"/>
    </location>
</feature>
<feature type="region of interest" description="Disordered" evidence="6">
    <location>
        <begin position="23"/>
        <end position="48"/>
    </location>
</feature>
<evidence type="ECO:0000256" key="7">
    <source>
        <dbReference type="SAM" id="Phobius"/>
    </source>
</evidence>
<dbReference type="GO" id="GO:0004190">
    <property type="term" value="F:aspartic-type endopeptidase activity"/>
    <property type="evidence" value="ECO:0007669"/>
    <property type="project" value="UniProtKB-KW"/>
</dbReference>
<dbReference type="GO" id="GO:0006508">
    <property type="term" value="P:proteolysis"/>
    <property type="evidence" value="ECO:0007669"/>
    <property type="project" value="UniProtKB-KW"/>
</dbReference>
<keyword evidence="4" id="KW-1015">Disulfide bond</keyword>
<keyword evidence="5" id="KW-0645">Protease</keyword>
<evidence type="ECO:0000313" key="9">
    <source>
        <dbReference type="EMBL" id="EOO03151.1"/>
    </source>
</evidence>
<dbReference type="GeneID" id="19321448"/>
<dbReference type="HOGENOM" id="CLU_013253_9_4_1"/>
<dbReference type="PRINTS" id="PR00792">
    <property type="entry name" value="PEPSIN"/>
</dbReference>
<protein>
    <submittedName>
        <fullName evidence="9">Putative secreted aspartic proteinase protein</fullName>
    </submittedName>
</protein>
<dbReference type="SUPFAM" id="SSF50630">
    <property type="entry name" value="Acid proteases"/>
    <property type="match status" value="1"/>
</dbReference>
<dbReference type="KEGG" id="tmn:UCRPA7_1312"/>
<evidence type="ECO:0000256" key="2">
    <source>
        <dbReference type="ARBA" id="ARBA00022750"/>
    </source>
</evidence>
<dbReference type="PANTHER" id="PTHR47966">
    <property type="entry name" value="BETA-SITE APP-CLEAVING ENZYME, ISOFORM A-RELATED"/>
    <property type="match status" value="1"/>
</dbReference>
<feature type="domain" description="Peptidase A1" evidence="8">
    <location>
        <begin position="1"/>
        <end position="346"/>
    </location>
</feature>
<evidence type="ECO:0000256" key="6">
    <source>
        <dbReference type="SAM" id="MobiDB-lite"/>
    </source>
</evidence>
<keyword evidence="2 5" id="KW-0064">Aspartyl protease</keyword>
<dbReference type="PANTHER" id="PTHR47966:SF65">
    <property type="entry name" value="ASPARTIC-TYPE ENDOPEPTIDASE"/>
    <property type="match status" value="1"/>
</dbReference>
<dbReference type="OrthoDB" id="771136at2759"/>
<dbReference type="PROSITE" id="PS00141">
    <property type="entry name" value="ASP_PROTEASE"/>
    <property type="match status" value="1"/>
</dbReference>
<dbReference type="EMBL" id="KB932855">
    <property type="protein sequence ID" value="EOO03151.1"/>
    <property type="molecule type" value="Genomic_DNA"/>
</dbReference>
<sequence>MVSIAGQQTTVVLDSGSSELWVDPDCSTASRASGGDGENETVDTPTTDPAFCRAVGRYDPSKSNSAQKLDAGTTFQYADYTAVTVNYYSDDISIGGLTIQDQIFGVANASNQTALGIMGIGPSSLEGFNKSKPYSLILESLATQGLINSRAFSLDLRDYDNSTGSLIFGGVDKGKYIGTLDKIPIQTQQMTFGGQDYAVFGYWVTVTSLGLTQPGSKSSNAYTVPDGSFVATLDSGTSQILLPEGLASQICSDVNGTSSGDAGGCTVDCSVRDLPGGLDFGINGKTIQVTYQNLVSAFEYQGHTYCFLDASTSGVDTTPPTYILGSPFLRDTYAVFDWDNQNVHLAQAADCGSDIVAIGNGTNAVPTDKGNCKTDSGSIHSAVINIGFVLAAAAFGIVMAL</sequence>
<organism evidence="9 10">
    <name type="scientific">Phaeoacremonium minimum (strain UCR-PA7)</name>
    <name type="common">Esca disease fungus</name>
    <name type="synonym">Togninia minima</name>
    <dbReference type="NCBI Taxonomy" id="1286976"/>
    <lineage>
        <taxon>Eukaryota</taxon>
        <taxon>Fungi</taxon>
        <taxon>Dikarya</taxon>
        <taxon>Ascomycota</taxon>
        <taxon>Pezizomycotina</taxon>
        <taxon>Sordariomycetes</taxon>
        <taxon>Sordariomycetidae</taxon>
        <taxon>Togniniales</taxon>
        <taxon>Togniniaceae</taxon>
        <taxon>Phaeoacremonium</taxon>
    </lineage>
</organism>
<feature type="active site" evidence="3">
    <location>
        <position position="234"/>
    </location>
</feature>
<reference evidence="10" key="1">
    <citation type="journal article" date="2013" name="Genome Announc.">
        <title>Draft genome sequence of the ascomycete Phaeoacremonium aleophilum strain UCR-PA7, a causal agent of the esca disease complex in grapevines.</title>
        <authorList>
            <person name="Blanco-Ulate B."/>
            <person name="Rolshausen P."/>
            <person name="Cantu D."/>
        </authorList>
    </citation>
    <scope>NUCLEOTIDE SEQUENCE [LARGE SCALE GENOMIC DNA]</scope>
    <source>
        <strain evidence="10">UCR-PA7</strain>
    </source>
</reference>
<keyword evidence="10" id="KW-1185">Reference proteome</keyword>
<name>R8BUV4_PHAM7</name>
<dbReference type="Proteomes" id="UP000014074">
    <property type="component" value="Unassembled WGS sequence"/>
</dbReference>
<feature type="transmembrane region" description="Helical" evidence="7">
    <location>
        <begin position="379"/>
        <end position="400"/>
    </location>
</feature>
<dbReference type="InterPro" id="IPR033121">
    <property type="entry name" value="PEPTIDASE_A1"/>
</dbReference>